<dbReference type="EMBL" id="QREI01000001">
    <property type="protein sequence ID" value="REE27998.1"/>
    <property type="molecule type" value="Genomic_DNA"/>
</dbReference>
<organism evidence="1 2">
    <name type="scientific">Winogradskyella pacifica</name>
    <dbReference type="NCBI Taxonomy" id="664642"/>
    <lineage>
        <taxon>Bacteria</taxon>
        <taxon>Pseudomonadati</taxon>
        <taxon>Bacteroidota</taxon>
        <taxon>Flavobacteriia</taxon>
        <taxon>Flavobacteriales</taxon>
        <taxon>Flavobacteriaceae</taxon>
        <taxon>Winogradskyella</taxon>
    </lineage>
</organism>
<dbReference type="Proteomes" id="UP000256919">
    <property type="component" value="Unassembled WGS sequence"/>
</dbReference>
<dbReference type="RefSeq" id="WP_115808375.1">
    <property type="nucleotide sequence ID" value="NZ_QREI01000001.1"/>
</dbReference>
<dbReference type="OrthoDB" id="1158385at2"/>
<protein>
    <submittedName>
        <fullName evidence="1">Uncharacterized protein</fullName>
    </submittedName>
</protein>
<sequence>MEKQMHLAAQYLAAAGISFLEKQPDDSHTNLGFDKDNGSLCTHILSDNGDQLYLDYEKFALQWKSNKGTTTFELDGAMHAEVLSWLSDTSKAHLNKTYHYAFHYDLPYAIDNSFTFELLDSDQLNTLKNLRVLAQSVLEKIDQHYDLNTSIRVWPHHFDSGIYNALPDSDITIGLGLAIPDAISNKHYLYISGYKNGGTIDTLQLPKLPSGEWKSDDFKGAVLNADTIVESEGVAFFEEAINVLKNNEL</sequence>
<evidence type="ECO:0000313" key="2">
    <source>
        <dbReference type="Proteomes" id="UP000256919"/>
    </source>
</evidence>
<dbReference type="AlphaFoldDB" id="A0A3D9N5B9"/>
<accession>A0A3D9N5B9</accession>
<name>A0A3D9N5B9_9FLAO</name>
<keyword evidence="2" id="KW-1185">Reference proteome</keyword>
<proteinExistence type="predicted"/>
<reference evidence="1 2" key="1">
    <citation type="submission" date="2018-07" db="EMBL/GenBank/DDBJ databases">
        <title>Genomic Encyclopedia of Type Strains, Phase III (KMG-III): the genomes of soil and plant-associated and newly described type strains.</title>
        <authorList>
            <person name="Whitman W."/>
        </authorList>
    </citation>
    <scope>NUCLEOTIDE SEQUENCE [LARGE SCALE GENOMIC DNA]</scope>
    <source>
        <strain evidence="1 2">CECT 7948</strain>
    </source>
</reference>
<comment type="caution">
    <text evidence="1">The sequence shown here is derived from an EMBL/GenBank/DDBJ whole genome shotgun (WGS) entry which is preliminary data.</text>
</comment>
<gene>
    <name evidence="1" type="ORF">DFQ09_101840</name>
</gene>
<evidence type="ECO:0000313" key="1">
    <source>
        <dbReference type="EMBL" id="REE27998.1"/>
    </source>
</evidence>